<keyword evidence="1" id="KW-0472">Membrane</keyword>
<dbReference type="OrthoDB" id="978644at2"/>
<dbReference type="InterPro" id="IPR027383">
    <property type="entry name" value="Znf_put"/>
</dbReference>
<gene>
    <name evidence="3" type="ORF">OP10G_1575</name>
</gene>
<protein>
    <submittedName>
        <fullName evidence="3">Putative transmembrane anti-sigma factor</fullName>
    </submittedName>
</protein>
<dbReference type="Proteomes" id="UP000027982">
    <property type="component" value="Chromosome"/>
</dbReference>
<proteinExistence type="predicted"/>
<accession>A0A068NN06</accession>
<keyword evidence="1 3" id="KW-0812">Transmembrane</keyword>
<dbReference type="RefSeq" id="WP_025226449.1">
    <property type="nucleotide sequence ID" value="NZ_CP007139.1"/>
</dbReference>
<evidence type="ECO:0000313" key="4">
    <source>
        <dbReference type="Proteomes" id="UP000027982"/>
    </source>
</evidence>
<dbReference type="STRING" id="661478.OP10G_1575"/>
<reference evidence="3 4" key="1">
    <citation type="journal article" date="2014" name="PLoS ONE">
        <title>The first complete genome sequence of the class fimbriimonadia in the phylum armatimonadetes.</title>
        <authorList>
            <person name="Hu Z.Y."/>
            <person name="Wang Y.Z."/>
            <person name="Im W.T."/>
            <person name="Wang S.Y."/>
            <person name="Zhao G.P."/>
            <person name="Zheng H.J."/>
            <person name="Quan Z.X."/>
        </authorList>
    </citation>
    <scope>NUCLEOTIDE SEQUENCE [LARGE SCALE GENOMIC DNA]</scope>
    <source>
        <strain evidence="3">Gsoil 348</strain>
    </source>
</reference>
<dbReference type="EMBL" id="CP007139">
    <property type="protein sequence ID" value="AIE84943.1"/>
    <property type="molecule type" value="Genomic_DNA"/>
</dbReference>
<dbReference type="HOGENOM" id="CLU_1608398_0_0_0"/>
<dbReference type="Pfam" id="PF13490">
    <property type="entry name" value="zf-HC2"/>
    <property type="match status" value="1"/>
</dbReference>
<evidence type="ECO:0000256" key="1">
    <source>
        <dbReference type="SAM" id="Phobius"/>
    </source>
</evidence>
<organism evidence="3 4">
    <name type="scientific">Fimbriimonas ginsengisoli Gsoil 348</name>
    <dbReference type="NCBI Taxonomy" id="661478"/>
    <lineage>
        <taxon>Bacteria</taxon>
        <taxon>Bacillati</taxon>
        <taxon>Armatimonadota</taxon>
        <taxon>Fimbriimonadia</taxon>
        <taxon>Fimbriimonadales</taxon>
        <taxon>Fimbriimonadaceae</taxon>
        <taxon>Fimbriimonas</taxon>
    </lineage>
</organism>
<dbReference type="InterPro" id="IPR041916">
    <property type="entry name" value="Anti_sigma_zinc_sf"/>
</dbReference>
<name>A0A068NN06_FIMGI</name>
<feature type="transmembrane region" description="Helical" evidence="1">
    <location>
        <begin position="86"/>
        <end position="110"/>
    </location>
</feature>
<dbReference type="AlphaFoldDB" id="A0A068NN06"/>
<keyword evidence="4" id="KW-1185">Reference proteome</keyword>
<feature type="domain" description="Putative zinc-finger" evidence="2">
    <location>
        <begin position="3"/>
        <end position="37"/>
    </location>
</feature>
<evidence type="ECO:0000313" key="3">
    <source>
        <dbReference type="EMBL" id="AIE84943.1"/>
    </source>
</evidence>
<evidence type="ECO:0000259" key="2">
    <source>
        <dbReference type="Pfam" id="PF13490"/>
    </source>
</evidence>
<dbReference type="Gene3D" id="1.10.10.1320">
    <property type="entry name" value="Anti-sigma factor, zinc-finger domain"/>
    <property type="match status" value="1"/>
</dbReference>
<sequence length="165" mass="17948">MNCKSVQNQLSAYLDREVAGDEMLAIRAHLHDCDECRDEAEALKMLKRMLTESPVPEPSADFADRLCAAVLSSRTSMDVEKRDNRITLRASLITFSSVAAFSMALTFAALTNSRPGSSPTAVPMSVDTASSHDLAFQVQRDQMWATGLDSTSGVPVISSPSHARR</sequence>
<dbReference type="KEGG" id="fgi:OP10G_1575"/>
<keyword evidence="1" id="KW-1133">Transmembrane helix</keyword>
<dbReference type="eggNOG" id="ENOG5033AHX">
    <property type="taxonomic scope" value="Bacteria"/>
</dbReference>